<evidence type="ECO:0000313" key="4">
    <source>
        <dbReference type="EMBL" id="ABX42206.1"/>
    </source>
</evidence>
<sequence>MDSFFNLRAEKQEHIINAALNAFGRNGYKKASIADIAKEAGIAKGMVMYYFGSKKNLYLYLVNLSGKLLIEEIERGMDQSVTDFFDKIKMVSDIKIAMMKKHPAIISFLSSMFFETDEEVRDDIKAFISDGIKVRAEKVFDGTDVSKFKDDVDPKLLNKFILWAGEGLTNDLHLNDNMDKVDVFIKDFYECLDFMKKYFYKR</sequence>
<evidence type="ECO:0000256" key="2">
    <source>
        <dbReference type="PROSITE-ProRule" id="PRU00335"/>
    </source>
</evidence>
<evidence type="ECO:0000259" key="3">
    <source>
        <dbReference type="PROSITE" id="PS50977"/>
    </source>
</evidence>
<dbReference type="STRING" id="357809.Cphy_1837"/>
<dbReference type="GO" id="GO:0006355">
    <property type="term" value="P:regulation of DNA-templated transcription"/>
    <property type="evidence" value="ECO:0007669"/>
    <property type="project" value="UniProtKB-ARBA"/>
</dbReference>
<keyword evidence="1 2" id="KW-0238">DNA-binding</keyword>
<dbReference type="InterPro" id="IPR001647">
    <property type="entry name" value="HTH_TetR"/>
</dbReference>
<dbReference type="InterPro" id="IPR050109">
    <property type="entry name" value="HTH-type_TetR-like_transc_reg"/>
</dbReference>
<dbReference type="PRINTS" id="PR00455">
    <property type="entry name" value="HTHTETR"/>
</dbReference>
<name>A9KSZ5_LACP7</name>
<proteinExistence type="predicted"/>
<dbReference type="SUPFAM" id="SSF48498">
    <property type="entry name" value="Tetracyclin repressor-like, C-terminal domain"/>
    <property type="match status" value="1"/>
</dbReference>
<keyword evidence="5" id="KW-1185">Reference proteome</keyword>
<dbReference type="OrthoDB" id="9780939at2"/>
<dbReference type="Gene3D" id="1.10.10.60">
    <property type="entry name" value="Homeodomain-like"/>
    <property type="match status" value="1"/>
</dbReference>
<dbReference type="EMBL" id="CP000885">
    <property type="protein sequence ID" value="ABX42206.1"/>
    <property type="molecule type" value="Genomic_DNA"/>
</dbReference>
<gene>
    <name evidence="4" type="ordered locus">Cphy_1837</name>
</gene>
<evidence type="ECO:0000313" key="5">
    <source>
        <dbReference type="Proteomes" id="UP000000370"/>
    </source>
</evidence>
<dbReference type="KEGG" id="cpy:Cphy_1837"/>
<reference evidence="5" key="1">
    <citation type="submission" date="2007-11" db="EMBL/GenBank/DDBJ databases">
        <title>Complete genome sequence of Clostridium phytofermentans ISDg.</title>
        <authorList>
            <person name="Leschine S.B."/>
            <person name="Warnick T.A."/>
            <person name="Blanchard J.L."/>
            <person name="Schnell D.J."/>
            <person name="Petit E.L."/>
            <person name="LaTouf W.G."/>
            <person name="Copeland A."/>
            <person name="Lucas S."/>
            <person name="Lapidus A."/>
            <person name="Barry K."/>
            <person name="Glavina del Rio T."/>
            <person name="Dalin E."/>
            <person name="Tice H."/>
            <person name="Pitluck S."/>
            <person name="Kiss H."/>
            <person name="Brettin T."/>
            <person name="Bruce D."/>
            <person name="Detter J.C."/>
            <person name="Han C."/>
            <person name="Kuske C."/>
            <person name="Schmutz J."/>
            <person name="Larimer F."/>
            <person name="Land M."/>
            <person name="Hauser L."/>
            <person name="Kyrpides N."/>
            <person name="Kim E.A."/>
            <person name="Richardson P."/>
        </authorList>
    </citation>
    <scope>NUCLEOTIDE SEQUENCE [LARGE SCALE GENOMIC DNA]</scope>
    <source>
        <strain evidence="5">ATCC 700394 / DSM 18823 / ISDg</strain>
    </source>
</reference>
<accession>A9KSZ5</accession>
<dbReference type="PROSITE" id="PS50977">
    <property type="entry name" value="HTH_TETR_2"/>
    <property type="match status" value="1"/>
</dbReference>
<feature type="domain" description="HTH tetR-type" evidence="3">
    <location>
        <begin position="9"/>
        <end position="69"/>
    </location>
</feature>
<dbReference type="InterPro" id="IPR036271">
    <property type="entry name" value="Tet_transcr_reg_TetR-rel_C_sf"/>
</dbReference>
<dbReference type="InterPro" id="IPR009057">
    <property type="entry name" value="Homeodomain-like_sf"/>
</dbReference>
<dbReference type="Pfam" id="PF00440">
    <property type="entry name" value="TetR_N"/>
    <property type="match status" value="1"/>
</dbReference>
<evidence type="ECO:0000256" key="1">
    <source>
        <dbReference type="ARBA" id="ARBA00023125"/>
    </source>
</evidence>
<feature type="DNA-binding region" description="H-T-H motif" evidence="2">
    <location>
        <begin position="32"/>
        <end position="51"/>
    </location>
</feature>
<dbReference type="SUPFAM" id="SSF46689">
    <property type="entry name" value="Homeodomain-like"/>
    <property type="match status" value="1"/>
</dbReference>
<dbReference type="Gene3D" id="1.10.357.10">
    <property type="entry name" value="Tetracycline Repressor, domain 2"/>
    <property type="match status" value="1"/>
</dbReference>
<dbReference type="eggNOG" id="COG1309">
    <property type="taxonomic scope" value="Bacteria"/>
</dbReference>
<dbReference type="RefSeq" id="WP_012199860.1">
    <property type="nucleotide sequence ID" value="NC_010001.1"/>
</dbReference>
<dbReference type="AlphaFoldDB" id="A9KSZ5"/>
<dbReference type="Proteomes" id="UP000000370">
    <property type="component" value="Chromosome"/>
</dbReference>
<protein>
    <submittedName>
        <fullName evidence="4">Transcriptional regulator, TetR family</fullName>
    </submittedName>
</protein>
<dbReference type="PANTHER" id="PTHR30328">
    <property type="entry name" value="TRANSCRIPTIONAL REPRESSOR"/>
    <property type="match status" value="1"/>
</dbReference>
<organism evidence="4 5">
    <name type="scientific">Lachnoclostridium phytofermentans (strain ATCC 700394 / DSM 18823 / ISDg)</name>
    <name type="common">Clostridium phytofermentans</name>
    <dbReference type="NCBI Taxonomy" id="357809"/>
    <lineage>
        <taxon>Bacteria</taxon>
        <taxon>Bacillati</taxon>
        <taxon>Bacillota</taxon>
        <taxon>Clostridia</taxon>
        <taxon>Lachnospirales</taxon>
        <taxon>Lachnospiraceae</taxon>
    </lineage>
</organism>
<dbReference type="PANTHER" id="PTHR30328:SF54">
    <property type="entry name" value="HTH-TYPE TRANSCRIPTIONAL REPRESSOR SCO4008"/>
    <property type="match status" value="1"/>
</dbReference>
<dbReference type="GO" id="GO:0003677">
    <property type="term" value="F:DNA binding"/>
    <property type="evidence" value="ECO:0007669"/>
    <property type="project" value="UniProtKB-UniRule"/>
</dbReference>
<dbReference type="HOGENOM" id="CLU_069356_45_0_9"/>